<dbReference type="PANTHER" id="PTHR32309:SF13">
    <property type="entry name" value="FERRIC ENTEROBACTIN TRANSPORT PROTEIN FEPE"/>
    <property type="match status" value="1"/>
</dbReference>
<feature type="transmembrane region" description="Helical" evidence="6">
    <location>
        <begin position="57"/>
        <end position="76"/>
    </location>
</feature>
<accession>X1DVL0</accession>
<dbReference type="Pfam" id="PF02706">
    <property type="entry name" value="Wzz"/>
    <property type="match status" value="1"/>
</dbReference>
<evidence type="ECO:0000256" key="5">
    <source>
        <dbReference type="ARBA" id="ARBA00023136"/>
    </source>
</evidence>
<evidence type="ECO:0000259" key="7">
    <source>
        <dbReference type="Pfam" id="PF02706"/>
    </source>
</evidence>
<evidence type="ECO:0000256" key="6">
    <source>
        <dbReference type="SAM" id="Phobius"/>
    </source>
</evidence>
<keyword evidence="2" id="KW-1003">Cell membrane</keyword>
<gene>
    <name evidence="8" type="ORF">S01H4_39567</name>
</gene>
<dbReference type="AlphaFoldDB" id="X1DVL0"/>
<reference evidence="8" key="1">
    <citation type="journal article" date="2014" name="Front. Microbiol.">
        <title>High frequency of phylogenetically diverse reductive dehalogenase-homologous genes in deep subseafloor sedimentary metagenomes.</title>
        <authorList>
            <person name="Kawai M."/>
            <person name="Futagami T."/>
            <person name="Toyoda A."/>
            <person name="Takaki Y."/>
            <person name="Nishi S."/>
            <person name="Hori S."/>
            <person name="Arai W."/>
            <person name="Tsubouchi T."/>
            <person name="Morono Y."/>
            <person name="Uchiyama I."/>
            <person name="Ito T."/>
            <person name="Fujiyama A."/>
            <person name="Inagaki F."/>
            <person name="Takami H."/>
        </authorList>
    </citation>
    <scope>NUCLEOTIDE SEQUENCE</scope>
    <source>
        <strain evidence="8">Expedition CK06-06</strain>
    </source>
</reference>
<dbReference type="EMBL" id="BART01021453">
    <property type="protein sequence ID" value="GAH00428.1"/>
    <property type="molecule type" value="Genomic_DNA"/>
</dbReference>
<dbReference type="InterPro" id="IPR003856">
    <property type="entry name" value="LPS_length_determ_N"/>
</dbReference>
<evidence type="ECO:0000256" key="2">
    <source>
        <dbReference type="ARBA" id="ARBA00022475"/>
    </source>
</evidence>
<evidence type="ECO:0000256" key="1">
    <source>
        <dbReference type="ARBA" id="ARBA00004651"/>
    </source>
</evidence>
<comment type="caution">
    <text evidence="8">The sequence shown here is derived from an EMBL/GenBank/DDBJ whole genome shotgun (WGS) entry which is preliminary data.</text>
</comment>
<keyword evidence="5 6" id="KW-0472">Membrane</keyword>
<comment type="subcellular location">
    <subcellularLocation>
        <location evidence="1">Cell membrane</location>
        <topology evidence="1">Multi-pass membrane protein</topology>
    </subcellularLocation>
</comment>
<sequence>MTNDHMIDGGSRKTGRLPVSFNDNLPATEIQKPFYEWQEKEEISLHDYLDVIVRRKWLIITFLMLVFLSTLIFTLASTKIYKAMAVIEVNQASPQVTKFEEVLGSEVKFREFYETQVELLGSKTLIGRIIDKLNLIEHPVLVQTLYGDGKPGAIDHIKKFIKSILPAYR</sequence>
<evidence type="ECO:0000313" key="8">
    <source>
        <dbReference type="EMBL" id="GAH00428.1"/>
    </source>
</evidence>
<dbReference type="GO" id="GO:0005886">
    <property type="term" value="C:plasma membrane"/>
    <property type="evidence" value="ECO:0007669"/>
    <property type="project" value="UniProtKB-SubCell"/>
</dbReference>
<keyword evidence="4 6" id="KW-1133">Transmembrane helix</keyword>
<dbReference type="InterPro" id="IPR050445">
    <property type="entry name" value="Bact_polysacc_biosynth/exp"/>
</dbReference>
<keyword evidence="3 6" id="KW-0812">Transmembrane</keyword>
<evidence type="ECO:0000256" key="4">
    <source>
        <dbReference type="ARBA" id="ARBA00022989"/>
    </source>
</evidence>
<dbReference type="PANTHER" id="PTHR32309">
    <property type="entry name" value="TYROSINE-PROTEIN KINASE"/>
    <property type="match status" value="1"/>
</dbReference>
<dbReference type="GO" id="GO:0004713">
    <property type="term" value="F:protein tyrosine kinase activity"/>
    <property type="evidence" value="ECO:0007669"/>
    <property type="project" value="TreeGrafter"/>
</dbReference>
<protein>
    <recommendedName>
        <fullName evidence="7">Polysaccharide chain length determinant N-terminal domain-containing protein</fullName>
    </recommendedName>
</protein>
<organism evidence="8">
    <name type="scientific">marine sediment metagenome</name>
    <dbReference type="NCBI Taxonomy" id="412755"/>
    <lineage>
        <taxon>unclassified sequences</taxon>
        <taxon>metagenomes</taxon>
        <taxon>ecological metagenomes</taxon>
    </lineage>
</organism>
<feature type="domain" description="Polysaccharide chain length determinant N-terminal" evidence="7">
    <location>
        <begin position="41"/>
        <end position="133"/>
    </location>
</feature>
<evidence type="ECO:0000256" key="3">
    <source>
        <dbReference type="ARBA" id="ARBA00022692"/>
    </source>
</evidence>
<name>X1DVL0_9ZZZZ</name>
<feature type="non-terminal residue" evidence="8">
    <location>
        <position position="169"/>
    </location>
</feature>
<proteinExistence type="predicted"/>